<evidence type="ECO:0000313" key="3">
    <source>
        <dbReference type="Proteomes" id="UP001604336"/>
    </source>
</evidence>
<feature type="region of interest" description="Disordered" evidence="1">
    <location>
        <begin position="61"/>
        <end position="124"/>
    </location>
</feature>
<dbReference type="Proteomes" id="UP001604336">
    <property type="component" value="Unassembled WGS sequence"/>
</dbReference>
<feature type="region of interest" description="Disordered" evidence="1">
    <location>
        <begin position="1"/>
        <end position="28"/>
    </location>
</feature>
<comment type="caution">
    <text evidence="2">The sequence shown here is derived from an EMBL/GenBank/DDBJ whole genome shotgun (WGS) entry which is preliminary data.</text>
</comment>
<sequence length="124" mass="13263">MINCSRLTPTSEETRSWHPNNNSTRGSAFNACTAQGRYLRSTSLAQVPRPLGLASCSSKGISLAQVPPPTGTRPPSSLFLQMNKPRSSASPTGTRPPSSLFLQRNKPRSSASSTGTRPPSSLFF</sequence>
<accession>A0ABD1V3Q1</accession>
<dbReference type="EMBL" id="JBFOLK010000002">
    <property type="protein sequence ID" value="KAL2531847.1"/>
    <property type="molecule type" value="Genomic_DNA"/>
</dbReference>
<reference evidence="3" key="1">
    <citation type="submission" date="2024-07" db="EMBL/GenBank/DDBJ databases">
        <title>Two chromosome-level genome assemblies of Korean endemic species Abeliophyllum distichum and Forsythia ovata (Oleaceae).</title>
        <authorList>
            <person name="Jang H."/>
        </authorList>
    </citation>
    <scope>NUCLEOTIDE SEQUENCE [LARGE SCALE GENOMIC DNA]</scope>
</reference>
<proteinExistence type="predicted"/>
<protein>
    <submittedName>
        <fullName evidence="2">Uncharacterized protein</fullName>
    </submittedName>
</protein>
<gene>
    <name evidence="2" type="ORF">Adt_05198</name>
</gene>
<dbReference type="AlphaFoldDB" id="A0ABD1V3Q1"/>
<evidence type="ECO:0000256" key="1">
    <source>
        <dbReference type="SAM" id="MobiDB-lite"/>
    </source>
</evidence>
<organism evidence="2 3">
    <name type="scientific">Abeliophyllum distichum</name>
    <dbReference type="NCBI Taxonomy" id="126358"/>
    <lineage>
        <taxon>Eukaryota</taxon>
        <taxon>Viridiplantae</taxon>
        <taxon>Streptophyta</taxon>
        <taxon>Embryophyta</taxon>
        <taxon>Tracheophyta</taxon>
        <taxon>Spermatophyta</taxon>
        <taxon>Magnoliopsida</taxon>
        <taxon>eudicotyledons</taxon>
        <taxon>Gunneridae</taxon>
        <taxon>Pentapetalae</taxon>
        <taxon>asterids</taxon>
        <taxon>lamiids</taxon>
        <taxon>Lamiales</taxon>
        <taxon>Oleaceae</taxon>
        <taxon>Forsythieae</taxon>
        <taxon>Abeliophyllum</taxon>
    </lineage>
</organism>
<evidence type="ECO:0000313" key="2">
    <source>
        <dbReference type="EMBL" id="KAL2531847.1"/>
    </source>
</evidence>
<name>A0ABD1V3Q1_9LAMI</name>
<keyword evidence="3" id="KW-1185">Reference proteome</keyword>
<feature type="compositionally biased region" description="Polar residues" evidence="1">
    <location>
        <begin position="73"/>
        <end position="124"/>
    </location>
</feature>